<dbReference type="EMBL" id="FQ958210">
    <property type="protein sequence ID" value="CCD06326.1"/>
    <property type="molecule type" value="Genomic_DNA"/>
</dbReference>
<sequence length="72" mass="8356">MILIHDSMSFLSGKNMDYQSISELLQRIQATGLLRRYAPRNDGPKNRTVQSKNSFLQKQKIISSVLLHHTNW</sequence>
<dbReference type="AlphaFoldDB" id="A0AAV2UY54"/>
<proteinExistence type="predicted"/>
<gene>
    <name evidence="1" type="ORF">LPO_2346</name>
</gene>
<dbReference type="KEGG" id="lpo:LPO_2346"/>
<name>A0AAV2UY54_LEGPN</name>
<accession>A0AAV2UY54</accession>
<evidence type="ECO:0008006" key="3">
    <source>
        <dbReference type="Google" id="ProtNLM"/>
    </source>
</evidence>
<organism evidence="1 2">
    <name type="scientific">Legionella pneumophila subsp. pneumophila</name>
    <dbReference type="NCBI Taxonomy" id="91891"/>
    <lineage>
        <taxon>Bacteria</taxon>
        <taxon>Pseudomonadati</taxon>
        <taxon>Pseudomonadota</taxon>
        <taxon>Gammaproteobacteria</taxon>
        <taxon>Legionellales</taxon>
        <taxon>Legionellaceae</taxon>
        <taxon>Legionella</taxon>
    </lineage>
</organism>
<evidence type="ECO:0000313" key="1">
    <source>
        <dbReference type="EMBL" id="CCD06326.1"/>
    </source>
</evidence>
<protein>
    <recommendedName>
        <fullName evidence="3">Transposase</fullName>
    </recommendedName>
</protein>
<evidence type="ECO:0000313" key="2">
    <source>
        <dbReference type="Proteomes" id="UP000010102"/>
    </source>
</evidence>
<reference evidence="1 2" key="1">
    <citation type="submission" date="2011-07" db="EMBL/GenBank/DDBJ databases">
        <authorList>
            <person name="Genoscope - CEA"/>
        </authorList>
    </citation>
    <scope>NUCLEOTIDE SEQUENCE [LARGE SCALE GENOMIC DNA]</scope>
    <source>
        <strain evidence="2">lorraine</strain>
    </source>
</reference>
<dbReference type="Proteomes" id="UP000010102">
    <property type="component" value="Chromosome"/>
</dbReference>